<comment type="similarity">
    <text evidence="2">Belongs to the cation diffusion facilitator (CDF) transporter (TC 2.A.4) family. SLC30A subfamily.</text>
</comment>
<keyword evidence="5" id="KW-0862">Zinc</keyword>
<dbReference type="InterPro" id="IPR027469">
    <property type="entry name" value="Cation_efflux_TMD_sf"/>
</dbReference>
<feature type="domain" description="Cation efflux protein cytoplasmic" evidence="12">
    <location>
        <begin position="221"/>
        <end position="294"/>
    </location>
</feature>
<feature type="transmembrane region" description="Helical" evidence="10">
    <location>
        <begin position="124"/>
        <end position="145"/>
    </location>
</feature>
<evidence type="ECO:0000256" key="2">
    <source>
        <dbReference type="ARBA" id="ARBA00008873"/>
    </source>
</evidence>
<dbReference type="InterPro" id="IPR058533">
    <property type="entry name" value="Cation_efflux_TM"/>
</dbReference>
<comment type="caution">
    <text evidence="13">The sequence shown here is derived from an EMBL/GenBank/DDBJ whole genome shotgun (WGS) entry which is preliminary data.</text>
</comment>
<feature type="region of interest" description="Disordered" evidence="9">
    <location>
        <begin position="1"/>
        <end position="20"/>
    </location>
</feature>
<feature type="transmembrane region" description="Helical" evidence="10">
    <location>
        <begin position="188"/>
        <end position="204"/>
    </location>
</feature>
<keyword evidence="5" id="KW-0864">Zinc transport</keyword>
<dbReference type="InterPro" id="IPR002524">
    <property type="entry name" value="Cation_efflux"/>
</dbReference>
<dbReference type="InterPro" id="IPR050681">
    <property type="entry name" value="CDF/SLC30A"/>
</dbReference>
<dbReference type="InterPro" id="IPR027470">
    <property type="entry name" value="Cation_efflux_CTD"/>
</dbReference>
<dbReference type="PANTHER" id="PTHR11562:SF17">
    <property type="entry name" value="RE54080P-RELATED"/>
    <property type="match status" value="1"/>
</dbReference>
<evidence type="ECO:0000259" key="12">
    <source>
        <dbReference type="Pfam" id="PF16916"/>
    </source>
</evidence>
<evidence type="ECO:0000259" key="11">
    <source>
        <dbReference type="Pfam" id="PF01545"/>
    </source>
</evidence>
<keyword evidence="3" id="KW-0813">Transport</keyword>
<dbReference type="SUPFAM" id="SSF161111">
    <property type="entry name" value="Cation efflux protein transmembrane domain-like"/>
    <property type="match status" value="1"/>
</dbReference>
<evidence type="ECO:0000313" key="13">
    <source>
        <dbReference type="EMBL" id="MBW7468058.1"/>
    </source>
</evidence>
<proteinExistence type="inferred from homology"/>
<evidence type="ECO:0000256" key="6">
    <source>
        <dbReference type="ARBA" id="ARBA00022989"/>
    </source>
</evidence>
<evidence type="ECO:0000256" key="10">
    <source>
        <dbReference type="SAM" id="Phobius"/>
    </source>
</evidence>
<evidence type="ECO:0000256" key="5">
    <source>
        <dbReference type="ARBA" id="ARBA00022906"/>
    </source>
</evidence>
<name>A0ABS7CWB1_9BACT</name>
<evidence type="ECO:0000256" key="9">
    <source>
        <dbReference type="SAM" id="MobiDB-lite"/>
    </source>
</evidence>
<sequence>MANSNIHKHEEGHGHGHHHHQAGDNIKVAFFLNLSFTVIELIGGLWINSVAILSDALHDLGDSLSLGLAWYFEKVAKRQSDAKFTFGYKRFSLLGAVINSVVLLVGSIIILTEAIPRIWNPEPVNAVGMMGFAVLGVVVNGAAVLRLKGGESINEKVVRLHLMEDVLGWVAVLIGGIILYFFDWPVIDPLLSLGITVFVLYNVVRNLRQSIKILLQGTPANISTENVKAKLKAMLHIASVHDLHIWTMDGTYNIMSVHAVVPHTISPEQTSALKQAIRKEMADIGISHVTIELEVPGEVCSFEGCEPPA</sequence>
<gene>
    <name evidence="13" type="ORF">K0O23_13365</name>
</gene>
<keyword evidence="6 10" id="KW-1133">Transmembrane helix</keyword>
<keyword evidence="8 10" id="KW-0472">Membrane</keyword>
<dbReference type="EMBL" id="JAHYXK010000010">
    <property type="protein sequence ID" value="MBW7468058.1"/>
    <property type="molecule type" value="Genomic_DNA"/>
</dbReference>
<feature type="transmembrane region" description="Helical" evidence="10">
    <location>
        <begin position="28"/>
        <end position="47"/>
    </location>
</feature>
<evidence type="ECO:0000256" key="3">
    <source>
        <dbReference type="ARBA" id="ARBA00022448"/>
    </source>
</evidence>
<evidence type="ECO:0000256" key="4">
    <source>
        <dbReference type="ARBA" id="ARBA00022692"/>
    </source>
</evidence>
<keyword evidence="14" id="KW-1185">Reference proteome</keyword>
<dbReference type="Pfam" id="PF16916">
    <property type="entry name" value="ZT_dimer"/>
    <property type="match status" value="1"/>
</dbReference>
<keyword evidence="7" id="KW-0406">Ion transport</keyword>
<comment type="subcellular location">
    <subcellularLocation>
        <location evidence="1">Membrane</location>
        <topology evidence="1">Multi-pass membrane protein</topology>
    </subcellularLocation>
</comment>
<evidence type="ECO:0000256" key="1">
    <source>
        <dbReference type="ARBA" id="ARBA00004141"/>
    </source>
</evidence>
<dbReference type="InterPro" id="IPR036837">
    <property type="entry name" value="Cation_efflux_CTD_sf"/>
</dbReference>
<organism evidence="13 14">
    <name type="scientific">Pontibacter aydingkolensis</name>
    <dbReference type="NCBI Taxonomy" id="1911536"/>
    <lineage>
        <taxon>Bacteria</taxon>
        <taxon>Pseudomonadati</taxon>
        <taxon>Bacteroidota</taxon>
        <taxon>Cytophagia</taxon>
        <taxon>Cytophagales</taxon>
        <taxon>Hymenobacteraceae</taxon>
        <taxon>Pontibacter</taxon>
    </lineage>
</organism>
<reference evidence="13 14" key="1">
    <citation type="journal article" date="2016" name="Int. J. Syst. Evol. Microbiol.">
        <title>Pontibacter aydingkolensis sp. nov., isolated from soil of a salt lake.</title>
        <authorList>
            <person name="Osman G."/>
            <person name="Zhang T."/>
            <person name="Lou K."/>
            <person name="Gao Y."/>
            <person name="Chang W."/>
            <person name="Lin Q."/>
            <person name="Yang H.M."/>
            <person name="Huo X.D."/>
            <person name="Wang N."/>
        </authorList>
    </citation>
    <scope>NUCLEOTIDE SEQUENCE [LARGE SCALE GENOMIC DNA]</scope>
    <source>
        <strain evidence="13 14">KACC 19255</strain>
    </source>
</reference>
<evidence type="ECO:0000256" key="8">
    <source>
        <dbReference type="ARBA" id="ARBA00023136"/>
    </source>
</evidence>
<dbReference type="PANTHER" id="PTHR11562">
    <property type="entry name" value="CATION EFFLUX PROTEIN/ ZINC TRANSPORTER"/>
    <property type="match status" value="1"/>
</dbReference>
<dbReference type="NCBIfam" id="TIGR01297">
    <property type="entry name" value="CDF"/>
    <property type="match status" value="1"/>
</dbReference>
<evidence type="ECO:0000256" key="7">
    <source>
        <dbReference type="ARBA" id="ARBA00023065"/>
    </source>
</evidence>
<evidence type="ECO:0000313" key="14">
    <source>
        <dbReference type="Proteomes" id="UP000813018"/>
    </source>
</evidence>
<dbReference type="Gene3D" id="1.20.1510.10">
    <property type="entry name" value="Cation efflux protein transmembrane domain"/>
    <property type="match status" value="1"/>
</dbReference>
<dbReference type="RefSeq" id="WP_219877928.1">
    <property type="nucleotide sequence ID" value="NZ_JAHYXK010000010.1"/>
</dbReference>
<dbReference type="Proteomes" id="UP000813018">
    <property type="component" value="Unassembled WGS sequence"/>
</dbReference>
<accession>A0ABS7CWB1</accession>
<keyword evidence="4 10" id="KW-0812">Transmembrane</keyword>
<feature type="transmembrane region" description="Helical" evidence="10">
    <location>
        <begin position="166"/>
        <end position="182"/>
    </location>
</feature>
<protein>
    <submittedName>
        <fullName evidence="13">Cation diffusion facilitator family transporter</fullName>
    </submittedName>
</protein>
<feature type="domain" description="Cation efflux protein transmembrane" evidence="11">
    <location>
        <begin position="26"/>
        <end position="215"/>
    </location>
</feature>
<dbReference type="SUPFAM" id="SSF160240">
    <property type="entry name" value="Cation efflux protein cytoplasmic domain-like"/>
    <property type="match status" value="1"/>
</dbReference>
<dbReference type="Pfam" id="PF01545">
    <property type="entry name" value="Cation_efflux"/>
    <property type="match status" value="1"/>
</dbReference>
<feature type="transmembrane region" description="Helical" evidence="10">
    <location>
        <begin position="93"/>
        <end position="112"/>
    </location>
</feature>